<evidence type="ECO:0000313" key="2">
    <source>
        <dbReference type="EMBL" id="KAJ5079622.1"/>
    </source>
</evidence>
<dbReference type="EMBL" id="JAPDFW010000024">
    <property type="protein sequence ID" value="KAJ5079622.1"/>
    <property type="molecule type" value="Genomic_DNA"/>
</dbReference>
<sequence>MSNLNFDNFKTNQNKGRFFKGRAYDPLIVIDILFELAEYILIYLLLGDDIPSVRAMAKEFKKGKTYICKLKNYLIQTLIRLTKGSDEINDEHHLCVIFYNSVIETTILIDQKNKKKKTSIKKISQHEGKIIKKELKLTPTIFLREIKDKLIHTYQIDVSISTLHKFISSELGFSKKKMSLRSPRKFTQENQMLKLAFIDLMHNIFITYGADSVIFLDETGVNLNKASRTDAWSQKGSNIFGSFLSRDKKHRINSICAFCSQGFLVVDHFQRSVNSLCFLHFIENSLVPVLRSNMVLILDNCAVHHGIDNDLRFLLSEKGVLFFYLPPYSPELNPIEMAFGVIKRNLKNYTQDFIDQPLETWSLLFDQFNEKQYAFNFFKEDYPYLADLDQNDSRTD</sequence>
<dbReference type="InterPro" id="IPR038717">
    <property type="entry name" value="Tc1-like_DDE_dom"/>
</dbReference>
<dbReference type="GO" id="GO:0003676">
    <property type="term" value="F:nucleic acid binding"/>
    <property type="evidence" value="ECO:0007669"/>
    <property type="project" value="InterPro"/>
</dbReference>
<dbReference type="Gene3D" id="3.30.420.10">
    <property type="entry name" value="Ribonuclease H-like superfamily/Ribonuclease H"/>
    <property type="match status" value="1"/>
</dbReference>
<organism evidence="2 3">
    <name type="scientific">Anaeramoeba ignava</name>
    <name type="common">Anaerobic marine amoeba</name>
    <dbReference type="NCBI Taxonomy" id="1746090"/>
    <lineage>
        <taxon>Eukaryota</taxon>
        <taxon>Metamonada</taxon>
        <taxon>Anaeramoebidae</taxon>
        <taxon>Anaeramoeba</taxon>
    </lineage>
</organism>
<dbReference type="PANTHER" id="PTHR46564">
    <property type="entry name" value="TRANSPOSASE"/>
    <property type="match status" value="1"/>
</dbReference>
<gene>
    <name evidence="2" type="ORF">M0811_14364</name>
</gene>
<dbReference type="Pfam" id="PF13358">
    <property type="entry name" value="DDE_3"/>
    <property type="match status" value="1"/>
</dbReference>
<protein>
    <submittedName>
        <fullName evidence="2">Integrase protein-related</fullName>
    </submittedName>
</protein>
<accession>A0A9Q0LV76</accession>
<dbReference type="PANTHER" id="PTHR46564:SF1">
    <property type="entry name" value="TRANSPOSASE"/>
    <property type="match status" value="1"/>
</dbReference>
<dbReference type="OrthoDB" id="3022198at2759"/>
<keyword evidence="3" id="KW-1185">Reference proteome</keyword>
<name>A0A9Q0LV76_ANAIG</name>
<dbReference type="Proteomes" id="UP001149090">
    <property type="component" value="Unassembled WGS sequence"/>
</dbReference>
<evidence type="ECO:0000313" key="3">
    <source>
        <dbReference type="Proteomes" id="UP001149090"/>
    </source>
</evidence>
<comment type="caution">
    <text evidence="2">The sequence shown here is derived from an EMBL/GenBank/DDBJ whole genome shotgun (WGS) entry which is preliminary data.</text>
</comment>
<dbReference type="InterPro" id="IPR036397">
    <property type="entry name" value="RNaseH_sf"/>
</dbReference>
<dbReference type="AlphaFoldDB" id="A0A9Q0LV76"/>
<dbReference type="InterPro" id="IPR047655">
    <property type="entry name" value="Transpos_IS630-like"/>
</dbReference>
<proteinExistence type="predicted"/>
<evidence type="ECO:0000259" key="1">
    <source>
        <dbReference type="Pfam" id="PF13358"/>
    </source>
</evidence>
<reference evidence="2" key="1">
    <citation type="submission" date="2022-10" db="EMBL/GenBank/DDBJ databases">
        <title>Novel sulphate-reducing endosymbionts in the free-living metamonad Anaeramoeba.</title>
        <authorList>
            <person name="Jerlstrom-Hultqvist J."/>
            <person name="Cepicka I."/>
            <person name="Gallot-Lavallee L."/>
            <person name="Salas-Leiva D."/>
            <person name="Curtis B.A."/>
            <person name="Zahonova K."/>
            <person name="Pipaliya S."/>
            <person name="Dacks J."/>
            <person name="Roger A.J."/>
        </authorList>
    </citation>
    <scope>NUCLEOTIDE SEQUENCE</scope>
    <source>
        <strain evidence="2">BMAN</strain>
    </source>
</reference>
<feature type="domain" description="Tc1-like transposase DDE" evidence="1">
    <location>
        <begin position="213"/>
        <end position="351"/>
    </location>
</feature>
<dbReference type="NCBIfam" id="NF033545">
    <property type="entry name" value="transpos_IS630"/>
    <property type="match status" value="1"/>
</dbReference>